<protein>
    <submittedName>
        <fullName evidence="1">SE1561 family protein</fullName>
    </submittedName>
</protein>
<dbReference type="EMBL" id="JAMQJY010000002">
    <property type="protein sequence ID" value="MCM2676777.1"/>
    <property type="molecule type" value="Genomic_DNA"/>
</dbReference>
<reference evidence="1" key="1">
    <citation type="submission" date="2022-06" db="EMBL/GenBank/DDBJ databases">
        <title>Alkalicoccobacillus porphyridii sp. nov., isolated from a marine red alga, Porphyridium purpureum and reclassification of Shouchella plakortidis and Shouchella gibsonii as Alkalicoccobacillus plakortidis comb. nov. and Alkalicoccobacillus gibsonii comb. nov.</title>
        <authorList>
            <person name="Kim K.H."/>
            <person name="Lee J.K."/>
            <person name="Han D.M."/>
            <person name="Baek J.H."/>
            <person name="Jeon C.O."/>
        </authorList>
    </citation>
    <scope>NUCLEOTIDE SEQUENCE</scope>
    <source>
        <strain evidence="1">DSM 19153</strain>
    </source>
</reference>
<evidence type="ECO:0000313" key="2">
    <source>
        <dbReference type="Proteomes" id="UP001203665"/>
    </source>
</evidence>
<dbReference type="NCBIfam" id="NF040878">
    <property type="entry name" value="SE1561_fam"/>
    <property type="match status" value="1"/>
</dbReference>
<sequence>MGGAIHDKEQHLSYLKNRLQLLITSLDSMDSETAEPADLERFLQMINQIEIKAVQFKKEWEREGEGN</sequence>
<name>A0ABT0XLS4_9BACI</name>
<comment type="caution">
    <text evidence="1">The sequence shown here is derived from an EMBL/GenBank/DDBJ whole genome shotgun (WGS) entry which is preliminary data.</text>
</comment>
<dbReference type="Proteomes" id="UP001203665">
    <property type="component" value="Unassembled WGS sequence"/>
</dbReference>
<proteinExistence type="predicted"/>
<keyword evidence="2" id="KW-1185">Reference proteome</keyword>
<accession>A0ABT0XLS4</accession>
<organism evidence="1 2">
    <name type="scientific">Alkalicoccobacillus plakortidis</name>
    <dbReference type="NCBI Taxonomy" id="444060"/>
    <lineage>
        <taxon>Bacteria</taxon>
        <taxon>Bacillati</taxon>
        <taxon>Bacillota</taxon>
        <taxon>Bacilli</taxon>
        <taxon>Bacillales</taxon>
        <taxon>Bacillaceae</taxon>
        <taxon>Alkalicoccobacillus</taxon>
    </lineage>
</organism>
<gene>
    <name evidence="1" type="ORF">NDM98_15885</name>
</gene>
<dbReference type="InterPro" id="IPR047670">
    <property type="entry name" value="YfjT-like"/>
</dbReference>
<evidence type="ECO:0000313" key="1">
    <source>
        <dbReference type="EMBL" id="MCM2676777.1"/>
    </source>
</evidence>
<dbReference type="RefSeq" id="WP_251609795.1">
    <property type="nucleotide sequence ID" value="NZ_JAMQJY010000002.1"/>
</dbReference>